<protein>
    <submittedName>
        <fullName evidence="1">Uncharacterized protein</fullName>
    </submittedName>
</protein>
<organism evidence="1 2">
    <name type="scientific">Kaistia nematophila</name>
    <dbReference type="NCBI Taxonomy" id="2994654"/>
    <lineage>
        <taxon>Bacteria</taxon>
        <taxon>Pseudomonadati</taxon>
        <taxon>Pseudomonadota</taxon>
        <taxon>Alphaproteobacteria</taxon>
        <taxon>Hyphomicrobiales</taxon>
        <taxon>Kaistiaceae</taxon>
        <taxon>Kaistia</taxon>
    </lineage>
</organism>
<dbReference type="Proteomes" id="UP001144805">
    <property type="component" value="Unassembled WGS sequence"/>
</dbReference>
<dbReference type="AlphaFoldDB" id="A0A9X3E1B8"/>
<evidence type="ECO:0000313" key="1">
    <source>
        <dbReference type="EMBL" id="MCX5569579.1"/>
    </source>
</evidence>
<name>A0A9X3E1B8_9HYPH</name>
<evidence type="ECO:0000313" key="2">
    <source>
        <dbReference type="Proteomes" id="UP001144805"/>
    </source>
</evidence>
<reference evidence="1" key="1">
    <citation type="submission" date="2022-11" db="EMBL/GenBank/DDBJ databases">
        <title>Biodiversity and phylogenetic relationships of bacteria.</title>
        <authorList>
            <person name="Machado R.A.R."/>
            <person name="Bhat A."/>
            <person name="Loulou A."/>
            <person name="Kallel S."/>
        </authorList>
    </citation>
    <scope>NUCLEOTIDE SEQUENCE</scope>
    <source>
        <strain evidence="1">K-TC2</strain>
    </source>
</reference>
<dbReference type="EMBL" id="JAPKNK010000003">
    <property type="protein sequence ID" value="MCX5569579.1"/>
    <property type="molecule type" value="Genomic_DNA"/>
</dbReference>
<keyword evidence="2" id="KW-1185">Reference proteome</keyword>
<accession>A0A9X3E1B8</accession>
<gene>
    <name evidence="1" type="ORF">OSH07_10285</name>
</gene>
<comment type="caution">
    <text evidence="1">The sequence shown here is derived from an EMBL/GenBank/DDBJ whole genome shotgun (WGS) entry which is preliminary data.</text>
</comment>
<dbReference type="RefSeq" id="WP_266338540.1">
    <property type="nucleotide sequence ID" value="NZ_JAPKNK010000003.1"/>
</dbReference>
<sequence length="76" mass="9116">MIDRDYPHQVCLDVPRIGFGARMNEITDFCRERDYAHRPGDDRFVHQAIWCFRSTGEADEFHARFSPIWTCLRIDR</sequence>
<proteinExistence type="predicted"/>